<dbReference type="Pfam" id="PF02687">
    <property type="entry name" value="FtsX"/>
    <property type="match status" value="2"/>
</dbReference>
<dbReference type="InterPro" id="IPR038766">
    <property type="entry name" value="Membrane_comp_ABC_pdt"/>
</dbReference>
<feature type="domain" description="ABC3 transporter permease C-terminal" evidence="7">
    <location>
        <begin position="261"/>
        <end position="381"/>
    </location>
</feature>
<evidence type="ECO:0000256" key="6">
    <source>
        <dbReference type="SAM" id="Phobius"/>
    </source>
</evidence>
<dbReference type="GO" id="GO:0005886">
    <property type="term" value="C:plasma membrane"/>
    <property type="evidence" value="ECO:0007669"/>
    <property type="project" value="UniProtKB-SubCell"/>
</dbReference>
<comment type="subcellular location">
    <subcellularLocation>
        <location evidence="1">Cell membrane</location>
        <topology evidence="1">Multi-pass membrane protein</topology>
    </subcellularLocation>
</comment>
<dbReference type="InterPro" id="IPR003838">
    <property type="entry name" value="ABC3_permease_C"/>
</dbReference>
<name>A0A7J5DT33_NOCSI</name>
<feature type="transmembrane region" description="Helical" evidence="6">
    <location>
        <begin position="705"/>
        <end position="727"/>
    </location>
</feature>
<dbReference type="AlphaFoldDB" id="A0A7J5DT33"/>
<sequence length="832" mass="83891">MVTRTITPRPGSLVRADLRRHRASFAGVALAILVATVLVTGLGVLVESGIRGGLAPQRYAGADLVVTGQQKVPVPEDLPISLAERAPAPDPSVVAAVPGVTEVVADVTVPLVDGRSGGALVEAHPWPAARLTPFTLTDGRAPEGDDEVVVTAGSAAVGDDVALAHGGVRSSYRVVGVASAPAGVERASHVFLSSSRIAALDPHDRAAQTLGVFTDGAPDEVAERIRDRHPDLTVLTGAARGDAEFLDSGSSRATLVAIGSAFAGTCLLVALFIVSGTLSLSVQSRRRDFALLRAVGALPKQIHALVAREVLVVAAVAGLLGVAPGYLLAGVLRRAFVAGDVIPDDFALAYSPVPALGALVVVLLTAWGAARLAARRPARLDPVDALREGASGPTALGTVRIVIGIVLLGAGIALSLVPIWLRGEAAAGAAASAALVLIIGAAVLGPWLVAVAVRGAQVVLGRTSPSAFLATANGQANSRRLAGAVTPIALGIALGLVQLGAPAIVADEASSQATAGVTADLRVVPPAGLSAPALAAVADQPGVAAVSPVTVSQTVLSYRTFDGTDARTEQVLQGIDPATADDVLDLRVSEGSLDDLGGDDHVALSSDAARTLRVGLGDEVAGRFGDGARLRAEVVAIYERGLGFGGVTMDEAAVRPHTTNGLATFALVASDDPDAARTAVTDLGLPVADGSGEAAGADAERQQGWVNLVALLVILGYIAIAVANTLAMATSERSRELALLQLVGAGRRQVRAMMRLESVLVAAIAATLGIALALPPLIGISIGISGRPLPTLPLTGSATVVAAMSALALVSLAVATRAAMRTPPISEIGSRQ</sequence>
<reference evidence="8 9" key="1">
    <citation type="submission" date="2019-09" db="EMBL/GenBank/DDBJ databases">
        <title>Pimelobacter sp. isolated from Paulinella.</title>
        <authorList>
            <person name="Jeong S.E."/>
        </authorList>
    </citation>
    <scope>NUCLEOTIDE SEQUENCE [LARGE SCALE GENOMIC DNA]</scope>
    <source>
        <strain evidence="8 9">Pch-N</strain>
    </source>
</reference>
<dbReference type="EMBL" id="WBVM01000004">
    <property type="protein sequence ID" value="KAB2807941.1"/>
    <property type="molecule type" value="Genomic_DNA"/>
</dbReference>
<keyword evidence="3 6" id="KW-0812">Transmembrane</keyword>
<feature type="transmembrane region" description="Helical" evidence="6">
    <location>
        <begin position="310"/>
        <end position="329"/>
    </location>
</feature>
<keyword evidence="4 6" id="KW-1133">Transmembrane helix</keyword>
<feature type="domain" description="ABC3 transporter permease C-terminal" evidence="7">
    <location>
        <begin position="709"/>
        <end position="822"/>
    </location>
</feature>
<evidence type="ECO:0000256" key="4">
    <source>
        <dbReference type="ARBA" id="ARBA00022989"/>
    </source>
</evidence>
<proteinExistence type="predicted"/>
<feature type="transmembrane region" description="Helical" evidence="6">
    <location>
        <begin position="349"/>
        <end position="370"/>
    </location>
</feature>
<evidence type="ECO:0000256" key="5">
    <source>
        <dbReference type="ARBA" id="ARBA00023136"/>
    </source>
</evidence>
<comment type="caution">
    <text evidence="8">The sequence shown here is derived from an EMBL/GenBank/DDBJ whole genome shotgun (WGS) entry which is preliminary data.</text>
</comment>
<feature type="transmembrane region" description="Helical" evidence="6">
    <location>
        <begin position="794"/>
        <end position="815"/>
    </location>
</feature>
<dbReference type="Proteomes" id="UP000449906">
    <property type="component" value="Unassembled WGS sequence"/>
</dbReference>
<feature type="transmembrane region" description="Helical" evidence="6">
    <location>
        <begin position="255"/>
        <end position="278"/>
    </location>
</feature>
<feature type="transmembrane region" description="Helical" evidence="6">
    <location>
        <begin position="401"/>
        <end position="421"/>
    </location>
</feature>
<evidence type="ECO:0000259" key="7">
    <source>
        <dbReference type="Pfam" id="PF02687"/>
    </source>
</evidence>
<protein>
    <submittedName>
        <fullName evidence="8">ABC transporter permease</fullName>
    </submittedName>
</protein>
<feature type="transmembrane region" description="Helical" evidence="6">
    <location>
        <begin position="758"/>
        <end position="782"/>
    </location>
</feature>
<gene>
    <name evidence="8" type="ORF">F9L07_25035</name>
</gene>
<evidence type="ECO:0000313" key="9">
    <source>
        <dbReference type="Proteomes" id="UP000449906"/>
    </source>
</evidence>
<accession>A0A7J5DT33</accession>
<feature type="transmembrane region" description="Helical" evidence="6">
    <location>
        <begin position="25"/>
        <end position="46"/>
    </location>
</feature>
<dbReference type="PANTHER" id="PTHR30287:SF1">
    <property type="entry name" value="INNER MEMBRANE PROTEIN"/>
    <property type="match status" value="1"/>
</dbReference>
<keyword evidence="2" id="KW-1003">Cell membrane</keyword>
<feature type="transmembrane region" description="Helical" evidence="6">
    <location>
        <begin position="481"/>
        <end position="501"/>
    </location>
</feature>
<evidence type="ECO:0000313" key="8">
    <source>
        <dbReference type="EMBL" id="KAB2807941.1"/>
    </source>
</evidence>
<keyword evidence="5 6" id="KW-0472">Membrane</keyword>
<dbReference type="PANTHER" id="PTHR30287">
    <property type="entry name" value="MEMBRANE COMPONENT OF PREDICTED ABC SUPERFAMILY METABOLITE UPTAKE TRANSPORTER"/>
    <property type="match status" value="1"/>
</dbReference>
<feature type="transmembrane region" description="Helical" evidence="6">
    <location>
        <begin position="427"/>
        <end position="453"/>
    </location>
</feature>
<dbReference type="RefSeq" id="WP_151582408.1">
    <property type="nucleotide sequence ID" value="NZ_WBVM01000004.1"/>
</dbReference>
<organism evidence="8 9">
    <name type="scientific">Nocardioides simplex</name>
    <name type="common">Arthrobacter simplex</name>
    <dbReference type="NCBI Taxonomy" id="2045"/>
    <lineage>
        <taxon>Bacteria</taxon>
        <taxon>Bacillati</taxon>
        <taxon>Actinomycetota</taxon>
        <taxon>Actinomycetes</taxon>
        <taxon>Propionibacteriales</taxon>
        <taxon>Nocardioidaceae</taxon>
        <taxon>Pimelobacter</taxon>
    </lineage>
</organism>
<evidence type="ECO:0000256" key="2">
    <source>
        <dbReference type="ARBA" id="ARBA00022475"/>
    </source>
</evidence>
<evidence type="ECO:0000256" key="1">
    <source>
        <dbReference type="ARBA" id="ARBA00004651"/>
    </source>
</evidence>
<evidence type="ECO:0000256" key="3">
    <source>
        <dbReference type="ARBA" id="ARBA00022692"/>
    </source>
</evidence>